<reference evidence="2 4" key="2">
    <citation type="journal article" date="2011" name="Mol. Biol. Evol.">
        <title>Comparative genomic analysis of fruiting body formation in Myxococcales.</title>
        <authorList>
            <person name="Huntley S."/>
            <person name="Hamann N."/>
            <person name="Wegener-Feldbrugge S."/>
            <person name="Treuner-Lange A."/>
            <person name="Kube M."/>
            <person name="Reinhardt R."/>
            <person name="Klages S."/>
            <person name="Muller R."/>
            <person name="Ronning C.M."/>
            <person name="Nierman W.C."/>
            <person name="Sogaard-Andersen L."/>
        </authorList>
    </citation>
    <scope>NUCLEOTIDE SEQUENCE [LARGE SCALE GENOMIC DNA]</scope>
    <source>
        <strain evidence="2 4">DW4/3-1</strain>
    </source>
</reference>
<accession>Q08X15</accession>
<dbReference type="EMBL" id="AAMD01000095">
    <property type="protein sequence ID" value="EAU65047.1"/>
    <property type="molecule type" value="Genomic_DNA"/>
</dbReference>
<feature type="region of interest" description="Disordered" evidence="1">
    <location>
        <begin position="49"/>
        <end position="73"/>
    </location>
</feature>
<feature type="compositionally biased region" description="Pro residues" evidence="1">
    <location>
        <begin position="55"/>
        <end position="66"/>
    </location>
</feature>
<dbReference type="EMBL" id="CP002271">
    <property type="protein sequence ID" value="ADO75980.1"/>
    <property type="molecule type" value="Genomic_DNA"/>
</dbReference>
<reference evidence="3 5" key="1">
    <citation type="submission" date="2006-04" db="EMBL/GenBank/DDBJ databases">
        <authorList>
            <person name="Nierman W.C."/>
        </authorList>
    </citation>
    <scope>NUCLEOTIDE SEQUENCE [LARGE SCALE GENOMIC DNA]</scope>
    <source>
        <strain evidence="3 5">DW4/3-1</strain>
    </source>
</reference>
<gene>
    <name evidence="2" type="ordered locus">STAUR_8225</name>
    <name evidence="3" type="ORF">STIAU_3178</name>
</gene>
<dbReference type="AlphaFoldDB" id="Q08X15"/>
<proteinExistence type="predicted"/>
<dbReference type="HOGENOM" id="CLU_705780_0_0_7"/>
<sequence length="391" mass="40698">MGSISCAVALTAAGNTEAAMRLRQGFLAAAVILIALSTATTVAKPWGWLSQTSEPPAPPATPPPPDAVRRLGSTPDVSAAGFALPAASSGQPMARALLASQSFSRPPEVPRPWLPPTAAEKRPPGAPPEGAPAHALPASGMLCSFDGGLLHCGACRSDSDCPTGSGCVANRETRRFECLASECEEDAHCFAGLVCRPVTTGATGPVVRRCMPAGMRHEGEPCDGLFISQQGACQEGLSCHRGTCSRPCQPGDAASCPEGHICEEGLNGPACFLDCRARGCAMGQQCKQLNDSEYQCLSDVQGDCPEKACGEGERCNLRLSQDSGVFWCAPLCNPLHEDSCPTGQVCGIGSPTISTCFRRCDPMAPDACGDGWECATVTEDLTQWGCRPFVP</sequence>
<name>Q08X15_STIAD</name>
<dbReference type="eggNOG" id="ENOG5030TDF">
    <property type="taxonomic scope" value="Bacteria"/>
</dbReference>
<evidence type="ECO:0000313" key="5">
    <source>
        <dbReference type="Proteomes" id="UP000032702"/>
    </source>
</evidence>
<keyword evidence="4" id="KW-1185">Reference proteome</keyword>
<dbReference type="Proteomes" id="UP000001351">
    <property type="component" value="Chromosome"/>
</dbReference>
<evidence type="ECO:0000313" key="2">
    <source>
        <dbReference type="EMBL" id="ADO75980.1"/>
    </source>
</evidence>
<dbReference type="Proteomes" id="UP000032702">
    <property type="component" value="Unassembled WGS sequence"/>
</dbReference>
<protein>
    <submittedName>
        <fullName evidence="3">Uncharacterized protein</fullName>
    </submittedName>
</protein>
<dbReference type="OrthoDB" id="5502923at2"/>
<evidence type="ECO:0000313" key="4">
    <source>
        <dbReference type="Proteomes" id="UP000001351"/>
    </source>
</evidence>
<evidence type="ECO:0000256" key="1">
    <source>
        <dbReference type="SAM" id="MobiDB-lite"/>
    </source>
</evidence>
<evidence type="ECO:0000313" key="3">
    <source>
        <dbReference type="EMBL" id="EAU65047.1"/>
    </source>
</evidence>
<dbReference type="KEGG" id="sur:STAUR_8225"/>
<organism evidence="3 5">
    <name type="scientific">Stigmatella aurantiaca (strain DW4/3-1)</name>
    <dbReference type="NCBI Taxonomy" id="378806"/>
    <lineage>
        <taxon>Bacteria</taxon>
        <taxon>Pseudomonadati</taxon>
        <taxon>Myxococcota</taxon>
        <taxon>Myxococcia</taxon>
        <taxon>Myxococcales</taxon>
        <taxon>Cystobacterineae</taxon>
        <taxon>Archangiaceae</taxon>
        <taxon>Stigmatella</taxon>
    </lineage>
</organism>
<feature type="region of interest" description="Disordered" evidence="1">
    <location>
        <begin position="102"/>
        <end position="133"/>
    </location>
</feature>